<proteinExistence type="predicted"/>
<dbReference type="AlphaFoldDB" id="A0A8T0P0F8"/>
<comment type="caution">
    <text evidence="1">The sequence shown here is derived from an EMBL/GenBank/DDBJ whole genome shotgun (WGS) entry which is preliminary data.</text>
</comment>
<organism evidence="1 2">
    <name type="scientific">Panicum virgatum</name>
    <name type="common">Blackwell switchgrass</name>
    <dbReference type="NCBI Taxonomy" id="38727"/>
    <lineage>
        <taxon>Eukaryota</taxon>
        <taxon>Viridiplantae</taxon>
        <taxon>Streptophyta</taxon>
        <taxon>Embryophyta</taxon>
        <taxon>Tracheophyta</taxon>
        <taxon>Spermatophyta</taxon>
        <taxon>Magnoliopsida</taxon>
        <taxon>Liliopsida</taxon>
        <taxon>Poales</taxon>
        <taxon>Poaceae</taxon>
        <taxon>PACMAD clade</taxon>
        <taxon>Panicoideae</taxon>
        <taxon>Panicodae</taxon>
        <taxon>Paniceae</taxon>
        <taxon>Panicinae</taxon>
        <taxon>Panicum</taxon>
        <taxon>Panicum sect. Hiantes</taxon>
    </lineage>
</organism>
<name>A0A8T0P0F8_PANVG</name>
<evidence type="ECO:0000313" key="1">
    <source>
        <dbReference type="EMBL" id="KAG2554159.1"/>
    </source>
</evidence>
<accession>A0A8T0P0F8</accession>
<dbReference type="Proteomes" id="UP000823388">
    <property type="component" value="Chromosome 9K"/>
</dbReference>
<evidence type="ECO:0000313" key="2">
    <source>
        <dbReference type="Proteomes" id="UP000823388"/>
    </source>
</evidence>
<protein>
    <submittedName>
        <fullName evidence="1">Uncharacterized protein</fullName>
    </submittedName>
</protein>
<gene>
    <name evidence="1" type="ORF">PVAP13_9KG644933</name>
</gene>
<reference evidence="1" key="1">
    <citation type="submission" date="2020-05" db="EMBL/GenBank/DDBJ databases">
        <title>WGS assembly of Panicum virgatum.</title>
        <authorList>
            <person name="Lovell J.T."/>
            <person name="Jenkins J."/>
            <person name="Shu S."/>
            <person name="Juenger T.E."/>
            <person name="Schmutz J."/>
        </authorList>
    </citation>
    <scope>NUCLEOTIDE SEQUENCE</scope>
    <source>
        <strain evidence="1">AP13</strain>
    </source>
</reference>
<keyword evidence="2" id="KW-1185">Reference proteome</keyword>
<dbReference type="EMBL" id="CM029053">
    <property type="protein sequence ID" value="KAG2554159.1"/>
    <property type="molecule type" value="Genomic_DNA"/>
</dbReference>
<sequence>MFQSLDVDLCTSDIKRLGSMGMFIASQFPDPEGRVAAGCIDVSLSPATARSSADACDGCPIVFGEWQTGGSNIGVRLVSWTPGTLHWHDRTRDDALPADGAGTFCWRTVL</sequence>